<sequence>MFAVTDEDVIAFYPGKGTKETTARMVEVRTTLKDVELVNFRKRGGQIWQVGVLVGTLMVMSKAKMPYNLLHCNGNHYVQYLSERRGFLPLSKSCPLWEPLRSENFATIFASGSFILKTGNKKEIHLVLPETLLSDEPIYNRCPKYIRDRVHLKPQSENGQLTGESNEHREP</sequence>
<keyword evidence="2" id="KW-1185">Reference proteome</keyword>
<organism evidence="1 2">
    <name type="scientific">Bemisia tabaci</name>
    <name type="common">Sweetpotato whitefly</name>
    <name type="synonym">Aleurodes tabaci</name>
    <dbReference type="NCBI Taxonomy" id="7038"/>
    <lineage>
        <taxon>Eukaryota</taxon>
        <taxon>Metazoa</taxon>
        <taxon>Ecdysozoa</taxon>
        <taxon>Arthropoda</taxon>
        <taxon>Hexapoda</taxon>
        <taxon>Insecta</taxon>
        <taxon>Pterygota</taxon>
        <taxon>Neoptera</taxon>
        <taxon>Paraneoptera</taxon>
        <taxon>Hemiptera</taxon>
        <taxon>Sternorrhyncha</taxon>
        <taxon>Aleyrodoidea</taxon>
        <taxon>Aleyrodidae</taxon>
        <taxon>Aleyrodinae</taxon>
        <taxon>Bemisia</taxon>
    </lineage>
</organism>
<dbReference type="Proteomes" id="UP001152759">
    <property type="component" value="Chromosome 7"/>
</dbReference>
<evidence type="ECO:0000313" key="2">
    <source>
        <dbReference type="Proteomes" id="UP001152759"/>
    </source>
</evidence>
<evidence type="ECO:0000313" key="1">
    <source>
        <dbReference type="EMBL" id="CAH0392661.1"/>
    </source>
</evidence>
<protein>
    <submittedName>
        <fullName evidence="1">Uncharacterized protein</fullName>
    </submittedName>
</protein>
<proteinExistence type="predicted"/>
<dbReference type="AlphaFoldDB" id="A0A9P0AJJ2"/>
<dbReference type="EMBL" id="OU963868">
    <property type="protein sequence ID" value="CAH0392661.1"/>
    <property type="molecule type" value="Genomic_DNA"/>
</dbReference>
<name>A0A9P0AJJ2_BEMTA</name>
<reference evidence="1" key="1">
    <citation type="submission" date="2021-12" db="EMBL/GenBank/DDBJ databases">
        <authorList>
            <person name="King R."/>
        </authorList>
    </citation>
    <scope>NUCLEOTIDE SEQUENCE</scope>
</reference>
<accession>A0A9P0AJJ2</accession>
<gene>
    <name evidence="1" type="ORF">BEMITA_LOCUS11148</name>
</gene>